<accession>A0ACA9RDD0</accession>
<protein>
    <submittedName>
        <fullName evidence="1">2472_t:CDS:1</fullName>
    </submittedName>
</protein>
<organism evidence="1 2">
    <name type="scientific">Racocetra persica</name>
    <dbReference type="NCBI Taxonomy" id="160502"/>
    <lineage>
        <taxon>Eukaryota</taxon>
        <taxon>Fungi</taxon>
        <taxon>Fungi incertae sedis</taxon>
        <taxon>Mucoromycota</taxon>
        <taxon>Glomeromycotina</taxon>
        <taxon>Glomeromycetes</taxon>
        <taxon>Diversisporales</taxon>
        <taxon>Gigasporaceae</taxon>
        <taxon>Racocetra</taxon>
    </lineage>
</organism>
<comment type="caution">
    <text evidence="1">The sequence shown here is derived from an EMBL/GenBank/DDBJ whole genome shotgun (WGS) entry which is preliminary data.</text>
</comment>
<keyword evidence="2" id="KW-1185">Reference proteome</keyword>
<dbReference type="EMBL" id="CAJVQC010048649">
    <property type="protein sequence ID" value="CAG8786510.1"/>
    <property type="molecule type" value="Genomic_DNA"/>
</dbReference>
<gene>
    <name evidence="1" type="ORF">RPERSI_LOCUS18396</name>
</gene>
<evidence type="ECO:0000313" key="1">
    <source>
        <dbReference type="EMBL" id="CAG8786510.1"/>
    </source>
</evidence>
<dbReference type="Proteomes" id="UP000789920">
    <property type="component" value="Unassembled WGS sequence"/>
</dbReference>
<sequence>EFESFKIEAANERIFQLLKDAADNFYKAVSLDTNIQVKEIMNELEEQKEQLLAIKFMIARKEVSPKEDMKDLKINPLDIKDCNDNTYIAGINIQKRKYIVDDVVVKKAPISDERKIVKQAKIVKLLNACDNIEKL</sequence>
<feature type="non-terminal residue" evidence="1">
    <location>
        <position position="1"/>
    </location>
</feature>
<reference evidence="1" key="1">
    <citation type="submission" date="2021-06" db="EMBL/GenBank/DDBJ databases">
        <authorList>
            <person name="Kallberg Y."/>
            <person name="Tangrot J."/>
            <person name="Rosling A."/>
        </authorList>
    </citation>
    <scope>NUCLEOTIDE SEQUENCE</scope>
    <source>
        <strain evidence="1">MA461A</strain>
    </source>
</reference>
<name>A0ACA9RDD0_9GLOM</name>
<proteinExistence type="predicted"/>
<evidence type="ECO:0000313" key="2">
    <source>
        <dbReference type="Proteomes" id="UP000789920"/>
    </source>
</evidence>